<protein>
    <submittedName>
        <fullName evidence="1">Uncharacterized protein</fullName>
    </submittedName>
</protein>
<dbReference type="KEGG" id="dhy:DESAM_20273"/>
<proteinExistence type="predicted"/>
<organism evidence="1 2">
    <name type="scientific">Maridesulfovibrio hydrothermalis AM13 = DSM 14728</name>
    <dbReference type="NCBI Taxonomy" id="1121451"/>
    <lineage>
        <taxon>Bacteria</taxon>
        <taxon>Pseudomonadati</taxon>
        <taxon>Thermodesulfobacteriota</taxon>
        <taxon>Desulfovibrionia</taxon>
        <taxon>Desulfovibrionales</taxon>
        <taxon>Desulfovibrionaceae</taxon>
        <taxon>Maridesulfovibrio</taxon>
    </lineage>
</organism>
<dbReference type="EMBL" id="FO203522">
    <property type="protein sequence ID" value="CCO22564.1"/>
    <property type="molecule type" value="Genomic_DNA"/>
</dbReference>
<dbReference type="Proteomes" id="UP000010808">
    <property type="component" value="Chromosome"/>
</dbReference>
<evidence type="ECO:0000313" key="1">
    <source>
        <dbReference type="EMBL" id="CCO22564.1"/>
    </source>
</evidence>
<dbReference type="AlphaFoldDB" id="L0R750"/>
<keyword evidence="2" id="KW-1185">Reference proteome</keyword>
<accession>L0R750</accession>
<dbReference type="STRING" id="1121451.DESAM_20273"/>
<evidence type="ECO:0000313" key="2">
    <source>
        <dbReference type="Proteomes" id="UP000010808"/>
    </source>
</evidence>
<gene>
    <name evidence="1" type="ORF">DESAM_20273</name>
</gene>
<name>L0R750_9BACT</name>
<sequence length="42" mass="4937">MYTVTAYTFLVRQLLLPCSSEAEYFNMALGKAFWRSHKLVCF</sequence>
<reference evidence="1 2" key="1">
    <citation type="submission" date="2012-10" db="EMBL/GenBank/DDBJ databases">
        <authorList>
            <person name="Genoscope - CEA"/>
        </authorList>
    </citation>
    <scope>NUCLEOTIDE SEQUENCE [LARGE SCALE GENOMIC DNA]</scope>
    <source>
        <strain evidence="2">AM13 / DSM 14728</strain>
    </source>
</reference>
<dbReference type="HOGENOM" id="CLU_3250483_0_0_7"/>